<dbReference type="SUPFAM" id="SSF53335">
    <property type="entry name" value="S-adenosyl-L-methionine-dependent methyltransferases"/>
    <property type="match status" value="1"/>
</dbReference>
<dbReference type="STRING" id="504805.SAMN05421505_11371"/>
<evidence type="ECO:0000313" key="4">
    <source>
        <dbReference type="Proteomes" id="UP000198923"/>
    </source>
</evidence>
<dbReference type="NCBIfam" id="TIGR00095">
    <property type="entry name" value="16S rRNA (guanine(966)-N(2))-methyltransferase RsmD"/>
    <property type="match status" value="1"/>
</dbReference>
<dbReference type="GO" id="GO:0008168">
    <property type="term" value="F:methyltransferase activity"/>
    <property type="evidence" value="ECO:0007669"/>
    <property type="project" value="UniProtKB-KW"/>
</dbReference>
<evidence type="ECO:0000313" key="3">
    <source>
        <dbReference type="EMBL" id="SDH26609.1"/>
    </source>
</evidence>
<keyword evidence="4" id="KW-1185">Reference proteome</keyword>
<dbReference type="PROSITE" id="PS00092">
    <property type="entry name" value="N6_MTASE"/>
    <property type="match status" value="1"/>
</dbReference>
<dbReference type="PANTHER" id="PTHR43542">
    <property type="entry name" value="METHYLTRANSFERASE"/>
    <property type="match status" value="1"/>
</dbReference>
<dbReference type="Pfam" id="PF03602">
    <property type="entry name" value="Cons_hypoth95"/>
    <property type="match status" value="1"/>
</dbReference>
<name>A0A1G8B008_9ACTN</name>
<dbReference type="GO" id="GO:0031167">
    <property type="term" value="P:rRNA methylation"/>
    <property type="evidence" value="ECO:0007669"/>
    <property type="project" value="InterPro"/>
</dbReference>
<dbReference type="GO" id="GO:0003676">
    <property type="term" value="F:nucleic acid binding"/>
    <property type="evidence" value="ECO:0007669"/>
    <property type="project" value="InterPro"/>
</dbReference>
<protein>
    <submittedName>
        <fullName evidence="3">16S rRNA (Guanine966-N2)-methyltransferase</fullName>
    </submittedName>
</protein>
<evidence type="ECO:0000256" key="2">
    <source>
        <dbReference type="ARBA" id="ARBA00022679"/>
    </source>
</evidence>
<evidence type="ECO:0000256" key="1">
    <source>
        <dbReference type="ARBA" id="ARBA00022603"/>
    </source>
</evidence>
<keyword evidence="2 3" id="KW-0808">Transferase</keyword>
<dbReference type="Gene3D" id="3.40.50.150">
    <property type="entry name" value="Vaccinia Virus protein VP39"/>
    <property type="match status" value="1"/>
</dbReference>
<organism evidence="3 4">
    <name type="scientific">Sinosporangium album</name>
    <dbReference type="NCBI Taxonomy" id="504805"/>
    <lineage>
        <taxon>Bacteria</taxon>
        <taxon>Bacillati</taxon>
        <taxon>Actinomycetota</taxon>
        <taxon>Actinomycetes</taxon>
        <taxon>Streptosporangiales</taxon>
        <taxon>Streptosporangiaceae</taxon>
        <taxon>Sinosporangium</taxon>
    </lineage>
</organism>
<dbReference type="CDD" id="cd02440">
    <property type="entry name" value="AdoMet_MTases"/>
    <property type="match status" value="1"/>
</dbReference>
<dbReference type="PANTHER" id="PTHR43542:SF1">
    <property type="entry name" value="METHYLTRANSFERASE"/>
    <property type="match status" value="1"/>
</dbReference>
<keyword evidence="1 3" id="KW-0489">Methyltransferase</keyword>
<dbReference type="Proteomes" id="UP000198923">
    <property type="component" value="Unassembled WGS sequence"/>
</dbReference>
<dbReference type="InterPro" id="IPR004398">
    <property type="entry name" value="RNA_MeTrfase_RsmD"/>
</dbReference>
<reference evidence="3 4" key="1">
    <citation type="submission" date="2016-10" db="EMBL/GenBank/DDBJ databases">
        <authorList>
            <person name="de Groot N.N."/>
        </authorList>
    </citation>
    <scope>NUCLEOTIDE SEQUENCE [LARGE SCALE GENOMIC DNA]</scope>
    <source>
        <strain evidence="3 4">CPCC 201354</strain>
    </source>
</reference>
<dbReference type="AlphaFoldDB" id="A0A1G8B008"/>
<proteinExistence type="predicted"/>
<gene>
    <name evidence="3" type="ORF">SAMN05421505_11371</name>
</gene>
<dbReference type="EMBL" id="FNCN01000013">
    <property type="protein sequence ID" value="SDH26609.1"/>
    <property type="molecule type" value="Genomic_DNA"/>
</dbReference>
<sequence length="227" mass="24138">MALEASDLGVRRLWRVWCHVPGGNADVFAQWWAGHNGAVTRVIAGTAGGRRLAVPPGRSTRPTSDRTREGLFSTVGSLIGPLAGLRVLDLYAGSGAIGLESLSRGAAHATLVESDAKAVRTIKANVASLELPGAEVVADRVERVLARPCAEPYDFVFADPPYALGDGALRSVLDLLLSQGWLGESALVAIERESRGEDLAWPEGLTEERVRRYGEAAVWYGRAAGNP</sequence>
<dbReference type="InterPro" id="IPR029063">
    <property type="entry name" value="SAM-dependent_MTases_sf"/>
</dbReference>
<dbReference type="InterPro" id="IPR002052">
    <property type="entry name" value="DNA_methylase_N6_adenine_CS"/>
</dbReference>
<accession>A0A1G8B008</accession>